<reference evidence="1 2" key="1">
    <citation type="submission" date="2020-12" db="EMBL/GenBank/DDBJ databases">
        <title>FDA dAtabase for Regulatory Grade micrObial Sequences (FDA-ARGOS): Supporting development and validation of Infectious Disease Dx tests.</title>
        <authorList>
            <person name="Nelson B."/>
            <person name="Plummer A."/>
            <person name="Tallon L."/>
            <person name="Sadzewicz L."/>
            <person name="Zhao X."/>
            <person name="Boylan J."/>
            <person name="Ott S."/>
            <person name="Bowen H."/>
            <person name="Vavikolanu K."/>
            <person name="Mehta A."/>
            <person name="Aluvathingal J."/>
            <person name="Nadendla S."/>
            <person name="Myers T."/>
            <person name="Yan Y."/>
            <person name="Sichtig H."/>
        </authorList>
    </citation>
    <scope>NUCLEOTIDE SEQUENCE [LARGE SCALE GENOMIC DNA]</scope>
    <source>
        <strain evidence="1 2">FDAARGOS_923</strain>
    </source>
</reference>
<evidence type="ECO:0000313" key="1">
    <source>
        <dbReference type="EMBL" id="QPR72009.1"/>
    </source>
</evidence>
<proteinExistence type="predicted"/>
<dbReference type="EMBL" id="CP065647">
    <property type="protein sequence ID" value="QPR72009.1"/>
    <property type="molecule type" value="Genomic_DNA"/>
</dbReference>
<protein>
    <submittedName>
        <fullName evidence="1">Uncharacterized protein</fullName>
    </submittedName>
</protein>
<dbReference type="Proteomes" id="UP000595038">
    <property type="component" value="Chromosome"/>
</dbReference>
<organism evidence="1 2">
    <name type="scientific">Bacillus licheniformis</name>
    <dbReference type="NCBI Taxonomy" id="1402"/>
    <lineage>
        <taxon>Bacteria</taxon>
        <taxon>Bacillati</taxon>
        <taxon>Bacillota</taxon>
        <taxon>Bacilli</taxon>
        <taxon>Bacillales</taxon>
        <taxon>Bacillaceae</taxon>
        <taxon>Bacillus</taxon>
    </lineage>
</organism>
<gene>
    <name evidence="1" type="ORF">I6G80_19635</name>
</gene>
<dbReference type="RefSeq" id="WP_016885845.1">
    <property type="nucleotide sequence ID" value="NZ_CP035228.1"/>
</dbReference>
<sequence>MTVKLHTHMWWNGYLKNDLMYLDKRRTTESEGGKLEIEILLTGDSNRSRVVRRIMDAVEEIIEKENAKDAE</sequence>
<evidence type="ECO:0000313" key="2">
    <source>
        <dbReference type="Proteomes" id="UP000595038"/>
    </source>
</evidence>
<name>A0AB37GLL0_BACLI</name>
<dbReference type="AlphaFoldDB" id="A0AB37GLL0"/>
<accession>A0AB37GLL0</accession>